<accession>A0A1G6M138</accession>
<dbReference type="STRING" id="1271860.SAMN05216174_102331"/>
<name>A0A1G6M138_9PSEU</name>
<feature type="compositionally biased region" description="Basic and acidic residues" evidence="1">
    <location>
        <begin position="67"/>
        <end position="79"/>
    </location>
</feature>
<keyword evidence="3" id="KW-1185">Reference proteome</keyword>
<dbReference type="AlphaFoldDB" id="A0A1G6M138"/>
<proteinExistence type="predicted"/>
<gene>
    <name evidence="2" type="ORF">SAMN05216174_102331</name>
</gene>
<feature type="compositionally biased region" description="Low complexity" evidence="1">
    <location>
        <begin position="41"/>
        <end position="50"/>
    </location>
</feature>
<feature type="compositionally biased region" description="Low complexity" evidence="1">
    <location>
        <begin position="12"/>
        <end position="30"/>
    </location>
</feature>
<feature type="region of interest" description="Disordered" evidence="1">
    <location>
        <begin position="67"/>
        <end position="91"/>
    </location>
</feature>
<organism evidence="2 3">
    <name type="scientific">Actinokineospora iranica</name>
    <dbReference type="NCBI Taxonomy" id="1271860"/>
    <lineage>
        <taxon>Bacteria</taxon>
        <taxon>Bacillati</taxon>
        <taxon>Actinomycetota</taxon>
        <taxon>Actinomycetes</taxon>
        <taxon>Pseudonocardiales</taxon>
        <taxon>Pseudonocardiaceae</taxon>
        <taxon>Actinokineospora</taxon>
    </lineage>
</organism>
<sequence length="104" mass="10579">MLDGVTDPVGSDAPARAGAVDDVDATAAGGSEPASGVPQPAARASATASAHTDRRCLITAAGYREQGIRVSERKSERGRRPNRAPPPFGTGSYSFFVGSSVAMC</sequence>
<evidence type="ECO:0000313" key="3">
    <source>
        <dbReference type="Proteomes" id="UP000199501"/>
    </source>
</evidence>
<dbReference type="EMBL" id="FMZZ01000002">
    <property type="protein sequence ID" value="SDC49252.1"/>
    <property type="molecule type" value="Genomic_DNA"/>
</dbReference>
<dbReference type="Proteomes" id="UP000199501">
    <property type="component" value="Unassembled WGS sequence"/>
</dbReference>
<protein>
    <submittedName>
        <fullName evidence="2">Uncharacterized protein</fullName>
    </submittedName>
</protein>
<feature type="region of interest" description="Disordered" evidence="1">
    <location>
        <begin position="1"/>
        <end position="52"/>
    </location>
</feature>
<reference evidence="3" key="1">
    <citation type="submission" date="2016-10" db="EMBL/GenBank/DDBJ databases">
        <authorList>
            <person name="Varghese N."/>
            <person name="Submissions S."/>
        </authorList>
    </citation>
    <scope>NUCLEOTIDE SEQUENCE [LARGE SCALE GENOMIC DNA]</scope>
    <source>
        <strain evidence="3">IBRC-M 10403</strain>
    </source>
</reference>
<evidence type="ECO:0000256" key="1">
    <source>
        <dbReference type="SAM" id="MobiDB-lite"/>
    </source>
</evidence>
<evidence type="ECO:0000313" key="2">
    <source>
        <dbReference type="EMBL" id="SDC49252.1"/>
    </source>
</evidence>